<keyword evidence="1" id="KW-0732">Signal</keyword>
<gene>
    <name evidence="2" type="ORF">R2601_10459</name>
</gene>
<dbReference type="HOGENOM" id="CLU_2357209_0_0_5"/>
<reference evidence="2 3" key="1">
    <citation type="journal article" date="2010" name="J. Bacteriol.">
        <title>Genome sequences of Pelagibaca bermudensis HTCC2601T and Maritimibacter alkaliphilus HTCC2654T, the type strains of two marine Roseobacter genera.</title>
        <authorList>
            <person name="Thrash J.C."/>
            <person name="Cho J.C."/>
            <person name="Ferriera S."/>
            <person name="Johnson J."/>
            <person name="Vergin K.L."/>
            <person name="Giovannoni S.J."/>
        </authorList>
    </citation>
    <scope>NUCLEOTIDE SEQUENCE [LARGE SCALE GENOMIC DNA]</scope>
    <source>
        <strain evidence="3">DSM 26914 / JCM 13377 / KCTC 12554 / HTCC2601</strain>
    </source>
</reference>
<dbReference type="STRING" id="314265.R2601_10459"/>
<sequence length="96" mass="10033">MILRLTLALGLLASLPAAADAQQDKAAACAESAGIVMQAVEARKQGAAKSKARAALREQIGDRGAGDMLADWIWSLPEDQLTDEVGAAWEAQCLAQ</sequence>
<evidence type="ECO:0000313" key="3">
    <source>
        <dbReference type="Proteomes" id="UP000006230"/>
    </source>
</evidence>
<dbReference type="Proteomes" id="UP000006230">
    <property type="component" value="Unassembled WGS sequence"/>
</dbReference>
<comment type="caution">
    <text evidence="2">The sequence shown here is derived from an EMBL/GenBank/DDBJ whole genome shotgun (WGS) entry which is preliminary data.</text>
</comment>
<keyword evidence="3" id="KW-1185">Reference proteome</keyword>
<accession>Q0FNM5</accession>
<dbReference type="eggNOG" id="ENOG50333NW">
    <property type="taxonomic scope" value="Bacteria"/>
</dbReference>
<feature type="signal peptide" evidence="1">
    <location>
        <begin position="1"/>
        <end position="19"/>
    </location>
</feature>
<dbReference type="GeneID" id="92504253"/>
<protein>
    <submittedName>
        <fullName evidence="2">Uncharacterized protein</fullName>
    </submittedName>
</protein>
<name>Q0FNM5_SALBH</name>
<dbReference type="EMBL" id="AATQ01000022">
    <property type="protein sequence ID" value="EAU45719.1"/>
    <property type="molecule type" value="Genomic_DNA"/>
</dbReference>
<feature type="chain" id="PRO_5004172072" evidence="1">
    <location>
        <begin position="20"/>
        <end position="96"/>
    </location>
</feature>
<proteinExistence type="predicted"/>
<evidence type="ECO:0000313" key="2">
    <source>
        <dbReference type="EMBL" id="EAU45719.1"/>
    </source>
</evidence>
<organism evidence="2 3">
    <name type="scientific">Salipiger bermudensis (strain DSM 26914 / JCM 13377 / KCTC 12554 / HTCC2601)</name>
    <name type="common">Pelagibaca bermudensis</name>
    <dbReference type="NCBI Taxonomy" id="314265"/>
    <lineage>
        <taxon>Bacteria</taxon>
        <taxon>Pseudomonadati</taxon>
        <taxon>Pseudomonadota</taxon>
        <taxon>Alphaproteobacteria</taxon>
        <taxon>Rhodobacterales</taxon>
        <taxon>Roseobacteraceae</taxon>
        <taxon>Salipiger</taxon>
    </lineage>
</organism>
<dbReference type="OrthoDB" id="7875126at2"/>
<dbReference type="RefSeq" id="WP_007793252.1">
    <property type="nucleotide sequence ID" value="NZ_DS022276.1"/>
</dbReference>
<dbReference type="AlphaFoldDB" id="Q0FNM5"/>
<evidence type="ECO:0000256" key="1">
    <source>
        <dbReference type="SAM" id="SignalP"/>
    </source>
</evidence>